<accession>A0ABN2B737</accession>
<dbReference type="Pfam" id="PF21832">
    <property type="entry name" value="DUF6892"/>
    <property type="match status" value="1"/>
</dbReference>
<evidence type="ECO:0000259" key="1">
    <source>
        <dbReference type="Pfam" id="PF21832"/>
    </source>
</evidence>
<organism evidence="2 3">
    <name type="scientific">Dactylosporangium maewongense</name>
    <dbReference type="NCBI Taxonomy" id="634393"/>
    <lineage>
        <taxon>Bacteria</taxon>
        <taxon>Bacillati</taxon>
        <taxon>Actinomycetota</taxon>
        <taxon>Actinomycetes</taxon>
        <taxon>Micromonosporales</taxon>
        <taxon>Micromonosporaceae</taxon>
        <taxon>Dactylosporangium</taxon>
    </lineage>
</organism>
<comment type="caution">
    <text evidence="2">The sequence shown here is derived from an EMBL/GenBank/DDBJ whole genome shotgun (WGS) entry which is preliminary data.</text>
</comment>
<evidence type="ECO:0000313" key="2">
    <source>
        <dbReference type="EMBL" id="GAA1533781.1"/>
    </source>
</evidence>
<proteinExistence type="predicted"/>
<evidence type="ECO:0000313" key="3">
    <source>
        <dbReference type="Proteomes" id="UP001501470"/>
    </source>
</evidence>
<dbReference type="Proteomes" id="UP001501470">
    <property type="component" value="Unassembled WGS sequence"/>
</dbReference>
<feature type="domain" description="DUF6892" evidence="1">
    <location>
        <begin position="199"/>
        <end position="278"/>
    </location>
</feature>
<gene>
    <name evidence="2" type="ORF">GCM10009827_059780</name>
</gene>
<keyword evidence="3" id="KW-1185">Reference proteome</keyword>
<reference evidence="2 3" key="1">
    <citation type="journal article" date="2019" name="Int. J. Syst. Evol. Microbiol.">
        <title>The Global Catalogue of Microorganisms (GCM) 10K type strain sequencing project: providing services to taxonomists for standard genome sequencing and annotation.</title>
        <authorList>
            <consortium name="The Broad Institute Genomics Platform"/>
            <consortium name="The Broad Institute Genome Sequencing Center for Infectious Disease"/>
            <person name="Wu L."/>
            <person name="Ma J."/>
        </authorList>
    </citation>
    <scope>NUCLEOTIDE SEQUENCE [LARGE SCALE GENOMIC DNA]</scope>
    <source>
        <strain evidence="2 3">JCM 15933</strain>
    </source>
</reference>
<dbReference type="InterPro" id="IPR054187">
    <property type="entry name" value="DUF6892"/>
</dbReference>
<protein>
    <recommendedName>
        <fullName evidence="1">DUF6892 domain-containing protein</fullName>
    </recommendedName>
</protein>
<name>A0ABN2B737_9ACTN</name>
<sequence>MDDCLRLALLECDYTSPVRRSLSRQNVQDRQARHGELLRAPVAGSVAEARWTEHALLRSAVPAGADPVIRGLDGIAAFPDLRVLHLPASAVPDLTPLTELPSLALLSVGVTPATDLRPLLDCPRLTRVDVPASAAQHDVLVALAARGVHVDQLLPARDAAPFGNPILKLAVLDLLGVPLSLPEPFDEYHLDDANLTRVLAIELTEQQLDSVERLHWAGGGYAIQHAVWPQWDGETGEFDLRSLRGIESLRNLKQLQVTPLSLLPPAELAALRATGVTVTELYGGH</sequence>
<dbReference type="EMBL" id="BAAAQD010000012">
    <property type="protein sequence ID" value="GAA1533781.1"/>
    <property type="molecule type" value="Genomic_DNA"/>
</dbReference>
<dbReference type="RefSeq" id="WP_344505628.1">
    <property type="nucleotide sequence ID" value="NZ_BAAAQD010000012.1"/>
</dbReference>